<dbReference type="InterPro" id="IPR037171">
    <property type="entry name" value="NagB/RpiA_transferase-like"/>
</dbReference>
<dbReference type="STRING" id="882086.SacxiDRAFT_1170"/>
<comment type="similarity">
    <text evidence="1">Belongs to the SorC transcriptional regulatory family.</text>
</comment>
<keyword evidence="2" id="KW-0805">Transcription regulation</keyword>
<dbReference type="PANTHER" id="PTHR34294">
    <property type="entry name" value="TRANSCRIPTIONAL REGULATOR-RELATED"/>
    <property type="match status" value="1"/>
</dbReference>
<sequence length="351" mass="38885">MQALNDRTGHDVNIAPKDRRYSAHMSASNRSWSLLDAVEAAAIAHRFYVRGESKLEIANDVGKSRFKIARVLERALHEGLVRIEFSLPEPVDVALSEELRSAYGLRRAFVLERAEKAEARPVLRQRIGSLAARLLSEIVTDEDVIGLSWARSVNVMTEHIRTLPRCPIVQLCGVQAGLDRRDRSVETVSRLAGVSGGESYPIYAPLVLPDRRTTDILRRQPGIVETFRRFRDLTKAVVSIGAWQPNESTVYDALSPAERESIAKRGAKAEVAARLFDADGNALDTGLSHHVLAISHEELRRIPEVIALGYTTPKAEAVDAVLRSGTVSTLVTDHDTARRVLTLAERRPPSR</sequence>
<dbReference type="HOGENOM" id="CLU_054506_1_0_11"/>
<dbReference type="Proteomes" id="UP000004691">
    <property type="component" value="Unassembled WGS sequence"/>
</dbReference>
<evidence type="ECO:0000256" key="3">
    <source>
        <dbReference type="ARBA" id="ARBA00023125"/>
    </source>
</evidence>
<evidence type="ECO:0000256" key="2">
    <source>
        <dbReference type="ARBA" id="ARBA00023015"/>
    </source>
</evidence>
<evidence type="ECO:0000313" key="7">
    <source>
        <dbReference type="Proteomes" id="UP000004691"/>
    </source>
</evidence>
<dbReference type="InterPro" id="IPR036388">
    <property type="entry name" value="WH-like_DNA-bd_sf"/>
</dbReference>
<proteinExistence type="inferred from homology"/>
<dbReference type="Gene3D" id="3.40.50.1360">
    <property type="match status" value="1"/>
</dbReference>
<dbReference type="Gene3D" id="1.10.10.10">
    <property type="entry name" value="Winged helix-like DNA-binding domain superfamily/Winged helix DNA-binding domain"/>
    <property type="match status" value="1"/>
</dbReference>
<evidence type="ECO:0000313" key="6">
    <source>
        <dbReference type="EMBL" id="EID53429.1"/>
    </source>
</evidence>
<gene>
    <name evidence="6" type="ORF">SacxiDRAFT_1170</name>
</gene>
<reference evidence="6 7" key="1">
    <citation type="submission" date="2012-01" db="EMBL/GenBank/DDBJ databases">
        <title>Improved High-Quality Draft sequence of Saccharomonospora xinjiangensis XJ-54.</title>
        <authorList>
            <consortium name="US DOE Joint Genome Institute"/>
            <person name="Lucas S."/>
            <person name="Han J."/>
            <person name="Lapidus A."/>
            <person name="Cheng J.-F."/>
            <person name="Goodwin L."/>
            <person name="Pitluck S."/>
            <person name="Peters L."/>
            <person name="Mikhailova N."/>
            <person name="Teshima H."/>
            <person name="Detter J.C."/>
            <person name="Han C."/>
            <person name="Tapia R."/>
            <person name="Land M."/>
            <person name="Hauser L."/>
            <person name="Kyrpides N."/>
            <person name="Ivanova N."/>
            <person name="Pagani I."/>
            <person name="Brambilla E.-M."/>
            <person name="Klenk H.-P."/>
            <person name="Woyke T."/>
        </authorList>
    </citation>
    <scope>NUCLEOTIDE SEQUENCE [LARGE SCALE GENOMIC DNA]</scope>
    <source>
        <strain evidence="6 7">XJ-54</strain>
    </source>
</reference>
<dbReference type="InterPro" id="IPR007324">
    <property type="entry name" value="Sugar-bd_dom_put"/>
</dbReference>
<dbReference type="eggNOG" id="COG2390">
    <property type="taxonomic scope" value="Bacteria"/>
</dbReference>
<protein>
    <submittedName>
        <fullName evidence="6">Transcriptional regulator with sigma factor-related N-terminal domain</fullName>
    </submittedName>
</protein>
<accession>I0UZX6</accession>
<feature type="domain" description="Sugar-binding" evidence="5">
    <location>
        <begin position="93"/>
        <end position="341"/>
    </location>
</feature>
<dbReference type="Pfam" id="PF04198">
    <property type="entry name" value="Sugar-bind"/>
    <property type="match status" value="1"/>
</dbReference>
<name>I0UZX6_9PSEU</name>
<dbReference type="AlphaFoldDB" id="I0UZX6"/>
<keyword evidence="4" id="KW-0804">Transcription</keyword>
<evidence type="ECO:0000256" key="1">
    <source>
        <dbReference type="ARBA" id="ARBA00010466"/>
    </source>
</evidence>
<dbReference type="GO" id="GO:0030246">
    <property type="term" value="F:carbohydrate binding"/>
    <property type="evidence" value="ECO:0007669"/>
    <property type="project" value="InterPro"/>
</dbReference>
<dbReference type="PANTHER" id="PTHR34294:SF1">
    <property type="entry name" value="TRANSCRIPTIONAL REGULATOR LSRR"/>
    <property type="match status" value="1"/>
</dbReference>
<keyword evidence="7" id="KW-1185">Reference proteome</keyword>
<keyword evidence="3" id="KW-0238">DNA-binding</keyword>
<evidence type="ECO:0000259" key="5">
    <source>
        <dbReference type="Pfam" id="PF04198"/>
    </source>
</evidence>
<dbReference type="SUPFAM" id="SSF100950">
    <property type="entry name" value="NagB/RpiA/CoA transferase-like"/>
    <property type="match status" value="1"/>
</dbReference>
<dbReference type="GO" id="GO:0003677">
    <property type="term" value="F:DNA binding"/>
    <property type="evidence" value="ECO:0007669"/>
    <property type="project" value="UniProtKB-KW"/>
</dbReference>
<evidence type="ECO:0000256" key="4">
    <source>
        <dbReference type="ARBA" id="ARBA00023163"/>
    </source>
</evidence>
<organism evidence="6 7">
    <name type="scientific">Saccharomonospora xinjiangensis XJ-54</name>
    <dbReference type="NCBI Taxonomy" id="882086"/>
    <lineage>
        <taxon>Bacteria</taxon>
        <taxon>Bacillati</taxon>
        <taxon>Actinomycetota</taxon>
        <taxon>Actinomycetes</taxon>
        <taxon>Pseudonocardiales</taxon>
        <taxon>Pseudonocardiaceae</taxon>
        <taxon>Saccharomonospora</taxon>
    </lineage>
</organism>
<dbReference type="EMBL" id="JH636049">
    <property type="protein sequence ID" value="EID53429.1"/>
    <property type="molecule type" value="Genomic_DNA"/>
</dbReference>
<dbReference type="InterPro" id="IPR051054">
    <property type="entry name" value="SorC_transcr_regulators"/>
</dbReference>